<keyword evidence="2" id="KW-1185">Reference proteome</keyword>
<proteinExistence type="predicted"/>
<name>A0A2H3JEN8_WOLCO</name>
<dbReference type="EMBL" id="KB467865">
    <property type="protein sequence ID" value="PCH36148.1"/>
    <property type="molecule type" value="Genomic_DNA"/>
</dbReference>
<dbReference type="Proteomes" id="UP000218811">
    <property type="component" value="Unassembled WGS sequence"/>
</dbReference>
<dbReference type="AlphaFoldDB" id="A0A2H3JEN8"/>
<evidence type="ECO:0000313" key="1">
    <source>
        <dbReference type="EMBL" id="PCH36148.1"/>
    </source>
</evidence>
<reference evidence="1 2" key="1">
    <citation type="journal article" date="2012" name="Science">
        <title>The Paleozoic origin of enzymatic lignin decomposition reconstructed from 31 fungal genomes.</title>
        <authorList>
            <person name="Floudas D."/>
            <person name="Binder M."/>
            <person name="Riley R."/>
            <person name="Barry K."/>
            <person name="Blanchette R.A."/>
            <person name="Henrissat B."/>
            <person name="Martinez A.T."/>
            <person name="Otillar R."/>
            <person name="Spatafora J.W."/>
            <person name="Yadav J.S."/>
            <person name="Aerts A."/>
            <person name="Benoit I."/>
            <person name="Boyd A."/>
            <person name="Carlson A."/>
            <person name="Copeland A."/>
            <person name="Coutinho P.M."/>
            <person name="de Vries R.P."/>
            <person name="Ferreira P."/>
            <person name="Findley K."/>
            <person name="Foster B."/>
            <person name="Gaskell J."/>
            <person name="Glotzer D."/>
            <person name="Gorecki P."/>
            <person name="Heitman J."/>
            <person name="Hesse C."/>
            <person name="Hori C."/>
            <person name="Igarashi K."/>
            <person name="Jurgens J.A."/>
            <person name="Kallen N."/>
            <person name="Kersten P."/>
            <person name="Kohler A."/>
            <person name="Kuees U."/>
            <person name="Kumar T.K.A."/>
            <person name="Kuo A."/>
            <person name="LaButti K."/>
            <person name="Larrondo L.F."/>
            <person name="Lindquist E."/>
            <person name="Ling A."/>
            <person name="Lombard V."/>
            <person name="Lucas S."/>
            <person name="Lundell T."/>
            <person name="Martin R."/>
            <person name="McLaughlin D.J."/>
            <person name="Morgenstern I."/>
            <person name="Morin E."/>
            <person name="Murat C."/>
            <person name="Nagy L.G."/>
            <person name="Nolan M."/>
            <person name="Ohm R.A."/>
            <person name="Patyshakuliyeva A."/>
            <person name="Rokas A."/>
            <person name="Ruiz-Duenas F.J."/>
            <person name="Sabat G."/>
            <person name="Salamov A."/>
            <person name="Samejima M."/>
            <person name="Schmutz J."/>
            <person name="Slot J.C."/>
            <person name="St John F."/>
            <person name="Stenlid J."/>
            <person name="Sun H."/>
            <person name="Sun S."/>
            <person name="Syed K."/>
            <person name="Tsang A."/>
            <person name="Wiebenga A."/>
            <person name="Young D."/>
            <person name="Pisabarro A."/>
            <person name="Eastwood D.C."/>
            <person name="Martin F."/>
            <person name="Cullen D."/>
            <person name="Grigoriev I.V."/>
            <person name="Hibbett D.S."/>
        </authorList>
    </citation>
    <scope>NUCLEOTIDE SEQUENCE [LARGE SCALE GENOMIC DNA]</scope>
    <source>
        <strain evidence="1 2">MD-104</strain>
    </source>
</reference>
<accession>A0A2H3JEN8</accession>
<organism evidence="1 2">
    <name type="scientific">Wolfiporia cocos (strain MD-104)</name>
    <name type="common">Brown rot fungus</name>
    <dbReference type="NCBI Taxonomy" id="742152"/>
    <lineage>
        <taxon>Eukaryota</taxon>
        <taxon>Fungi</taxon>
        <taxon>Dikarya</taxon>
        <taxon>Basidiomycota</taxon>
        <taxon>Agaricomycotina</taxon>
        <taxon>Agaricomycetes</taxon>
        <taxon>Polyporales</taxon>
        <taxon>Phaeolaceae</taxon>
        <taxon>Wolfiporia</taxon>
    </lineage>
</organism>
<protein>
    <submittedName>
        <fullName evidence="1">Uncharacterized protein</fullName>
    </submittedName>
</protein>
<evidence type="ECO:0000313" key="2">
    <source>
        <dbReference type="Proteomes" id="UP000218811"/>
    </source>
</evidence>
<gene>
    <name evidence="1" type="ORF">WOLCODRAFT_156874</name>
</gene>
<sequence length="153" mass="16508">MTRNERVGHAYSGWGLVAYLLKTEVPGTGFVHASDGTLVALQEACASLTWIPHAPAASSSATGQDCSAPCEAQKYAASVKMRRGPARRRGRRGRGREARRRYLHYRATQAGAGIQSLLSGVLPLILVNAGVLDRASRELGWESSALNMLVLYK</sequence>